<sequence length="68" mass="7989">MKLWWVANVFWLVIFSILAIIIGTRHVDGAGVVQTPEIRIITFIILGVAFVFILIIQLIWFYFVRKRI</sequence>
<accession>A0A8E2LFP3</accession>
<dbReference type="EMBL" id="MTLA01000115">
    <property type="protein sequence ID" value="OOP68359.1"/>
    <property type="molecule type" value="Genomic_DNA"/>
</dbReference>
<feature type="transmembrane region" description="Helical" evidence="1">
    <location>
        <begin position="38"/>
        <end position="63"/>
    </location>
</feature>
<dbReference type="AlphaFoldDB" id="A0A8E2LFP3"/>
<keyword evidence="2" id="KW-0830">Ubiquinone</keyword>
<reference evidence="2 3" key="1">
    <citation type="submission" date="2017-01" db="EMBL/GenBank/DDBJ databases">
        <title>Draft genome sequence of Bacillus oleronius.</title>
        <authorList>
            <person name="Allam M."/>
        </authorList>
    </citation>
    <scope>NUCLEOTIDE SEQUENCE [LARGE SCALE GENOMIC DNA]</scope>
    <source>
        <strain evidence="2 3">DSM 9356</strain>
    </source>
</reference>
<protein>
    <submittedName>
        <fullName evidence="2">NADH:ubiquinone oxidoreductase</fullName>
    </submittedName>
</protein>
<dbReference type="Pfam" id="PF13061">
    <property type="entry name" value="DUF3923"/>
    <property type="match status" value="1"/>
</dbReference>
<feature type="transmembrane region" description="Helical" evidence="1">
    <location>
        <begin position="5"/>
        <end position="26"/>
    </location>
</feature>
<evidence type="ECO:0000313" key="2">
    <source>
        <dbReference type="EMBL" id="OOP68359.1"/>
    </source>
</evidence>
<keyword evidence="1" id="KW-0472">Membrane</keyword>
<keyword evidence="3" id="KW-1185">Reference proteome</keyword>
<comment type="caution">
    <text evidence="2">The sequence shown here is derived from an EMBL/GenBank/DDBJ whole genome shotgun (WGS) entry which is preliminary data.</text>
</comment>
<keyword evidence="1" id="KW-0812">Transmembrane</keyword>
<evidence type="ECO:0000256" key="1">
    <source>
        <dbReference type="SAM" id="Phobius"/>
    </source>
</evidence>
<name>A0A8E2LFP3_9BACI</name>
<evidence type="ECO:0000313" key="3">
    <source>
        <dbReference type="Proteomes" id="UP000189761"/>
    </source>
</evidence>
<gene>
    <name evidence="2" type="ORF">BWZ43_10810</name>
</gene>
<keyword evidence="1" id="KW-1133">Transmembrane helix</keyword>
<dbReference type="Proteomes" id="UP000189761">
    <property type="component" value="Unassembled WGS sequence"/>
</dbReference>
<dbReference type="InterPro" id="IPR025037">
    <property type="entry name" value="DUF3923"/>
</dbReference>
<dbReference type="RefSeq" id="WP_071977109.1">
    <property type="nucleotide sequence ID" value="NZ_CP065424.1"/>
</dbReference>
<organism evidence="2 3">
    <name type="scientific">Heyndrickxia oleronia</name>
    <dbReference type="NCBI Taxonomy" id="38875"/>
    <lineage>
        <taxon>Bacteria</taxon>
        <taxon>Bacillati</taxon>
        <taxon>Bacillota</taxon>
        <taxon>Bacilli</taxon>
        <taxon>Bacillales</taxon>
        <taxon>Bacillaceae</taxon>
        <taxon>Heyndrickxia</taxon>
    </lineage>
</organism>
<proteinExistence type="predicted"/>